<dbReference type="RefSeq" id="WP_185674027.1">
    <property type="nucleotide sequence ID" value="NZ_JACHVB010000012.1"/>
</dbReference>
<dbReference type="InterPro" id="IPR005181">
    <property type="entry name" value="SASA"/>
</dbReference>
<dbReference type="InterPro" id="IPR039329">
    <property type="entry name" value="SIAE"/>
</dbReference>
<keyword evidence="2" id="KW-0175">Coiled coil</keyword>
<name>A0A842HAA6_9BACT</name>
<organism evidence="5 6">
    <name type="scientific">Ruficoccus amylovorans</name>
    <dbReference type="NCBI Taxonomy" id="1804625"/>
    <lineage>
        <taxon>Bacteria</taxon>
        <taxon>Pseudomonadati</taxon>
        <taxon>Verrucomicrobiota</taxon>
        <taxon>Opitutia</taxon>
        <taxon>Puniceicoccales</taxon>
        <taxon>Cerasicoccaceae</taxon>
        <taxon>Ruficoccus</taxon>
    </lineage>
</organism>
<proteinExistence type="predicted"/>
<keyword evidence="3" id="KW-0732">Signal</keyword>
<comment type="caution">
    <text evidence="5">The sequence shown here is derived from an EMBL/GenBank/DDBJ whole genome shotgun (WGS) entry which is preliminary data.</text>
</comment>
<dbReference type="InterPro" id="IPR036514">
    <property type="entry name" value="SGNH_hydro_sf"/>
</dbReference>
<keyword evidence="6" id="KW-1185">Reference proteome</keyword>
<feature type="signal peptide" evidence="3">
    <location>
        <begin position="1"/>
        <end position="19"/>
    </location>
</feature>
<dbReference type="Pfam" id="PF03629">
    <property type="entry name" value="SASA"/>
    <property type="match status" value="1"/>
</dbReference>
<accession>A0A842HAA6</accession>
<evidence type="ECO:0000256" key="3">
    <source>
        <dbReference type="SAM" id="SignalP"/>
    </source>
</evidence>
<dbReference type="EMBL" id="JACHVB010000012">
    <property type="protein sequence ID" value="MBC2593028.1"/>
    <property type="molecule type" value="Genomic_DNA"/>
</dbReference>
<evidence type="ECO:0000259" key="4">
    <source>
        <dbReference type="Pfam" id="PF03629"/>
    </source>
</evidence>
<reference evidence="5 6" key="1">
    <citation type="submission" date="2020-07" db="EMBL/GenBank/DDBJ databases">
        <authorList>
            <person name="Feng X."/>
        </authorList>
    </citation>
    <scope>NUCLEOTIDE SEQUENCE [LARGE SCALE GENOMIC DNA]</scope>
    <source>
        <strain evidence="5 6">JCM31066</strain>
    </source>
</reference>
<dbReference type="Proteomes" id="UP000546464">
    <property type="component" value="Unassembled WGS sequence"/>
</dbReference>
<evidence type="ECO:0000313" key="5">
    <source>
        <dbReference type="EMBL" id="MBC2593028.1"/>
    </source>
</evidence>
<dbReference type="SUPFAM" id="SSF52266">
    <property type="entry name" value="SGNH hydrolase"/>
    <property type="match status" value="1"/>
</dbReference>
<dbReference type="GO" id="GO:0001681">
    <property type="term" value="F:sialate O-acetylesterase activity"/>
    <property type="evidence" value="ECO:0007669"/>
    <property type="project" value="InterPro"/>
</dbReference>
<feature type="chain" id="PRO_5032364987" description="Sialate O-acetylesterase domain-containing protein" evidence="3">
    <location>
        <begin position="20"/>
        <end position="702"/>
    </location>
</feature>
<dbReference type="PANTHER" id="PTHR22901:SF0">
    <property type="entry name" value="SIALATE O-ACETYLESTERASE"/>
    <property type="match status" value="1"/>
</dbReference>
<dbReference type="InterPro" id="IPR013783">
    <property type="entry name" value="Ig-like_fold"/>
</dbReference>
<keyword evidence="1" id="KW-0378">Hydrolase</keyword>
<dbReference type="AlphaFoldDB" id="A0A842HAA6"/>
<gene>
    <name evidence="5" type="ORF">H5P28_02025</name>
</gene>
<dbReference type="PANTHER" id="PTHR22901">
    <property type="entry name" value="SIALATE O-ACETYLESTERASE"/>
    <property type="match status" value="1"/>
</dbReference>
<evidence type="ECO:0000256" key="2">
    <source>
        <dbReference type="SAM" id="Coils"/>
    </source>
</evidence>
<feature type="coiled-coil region" evidence="2">
    <location>
        <begin position="423"/>
        <end position="450"/>
    </location>
</feature>
<protein>
    <recommendedName>
        <fullName evidence="4">Sialate O-acetylesterase domain-containing protein</fullName>
    </recommendedName>
</protein>
<feature type="domain" description="Sialate O-acetylesterase" evidence="4">
    <location>
        <begin position="487"/>
        <end position="561"/>
    </location>
</feature>
<sequence>MKMSALFVVVLASAVVAKAGSLASYSFDNGLATASVAEHVTASEAQWTVPGGGFSTSQGNAYIDTGTTLGGFDGERCLSFSVTANEGYVLRPETFAFELGGSRSSGSHEVTVQAVVRTGLDSANLKLKPGSVTVASHSFNGVEPTFTRYTADLGAARYQGLKSFDIRVYVSSKSGSSQIYLRLDSLELSGTVAPGTPRPAAILPEQTREELDASLNEPDLILTLAPLFRDNAVLQRGQPLPVWGLARPGSGVVVSFAGHDTTATADEDGRWQATLPPLEGSSEGRDFTVRSDTREVVLKDVVVGEVWLCAGQSNMAWPLKSVPDANALIAGSDYPLIREFKVRNISLEEPGTEAEGSWALCSPQTAGSFTAVGYYFARELQARLGVPVGLINSSWGGTGIEAWMSARALESFPAVGQRWEKVLEELPQKMVAYEKEREEYRRRAAEAKAKGEEFDWKKYPKPPPGPGTREAPSGIFNGMVAPLVPYSMAGVLWYQGEGNSGNAASYAQMFPVFIQDWRERWGAPEMPFYFVQLPNYQWDYDRTDMKWAQFRAAQMEALALPETGAAIVIDGKTPIGHPPDKTEVGQRLARLASVRHYGLDQGDASGPLLKAARRQGNEVVLTFSEAASGLTRKGDKLAGFELASAGGDFVPADAVLAGDTVVVSAEEVAEPAQVRYAWRNNPPATLYNGQGLPASPFMAEVE</sequence>
<dbReference type="Gene3D" id="2.60.40.10">
    <property type="entry name" value="Immunoglobulins"/>
    <property type="match status" value="1"/>
</dbReference>
<dbReference type="GO" id="GO:0005975">
    <property type="term" value="P:carbohydrate metabolic process"/>
    <property type="evidence" value="ECO:0007669"/>
    <property type="project" value="TreeGrafter"/>
</dbReference>
<dbReference type="Gene3D" id="3.40.50.1110">
    <property type="entry name" value="SGNH hydrolase"/>
    <property type="match status" value="1"/>
</dbReference>
<evidence type="ECO:0000256" key="1">
    <source>
        <dbReference type="ARBA" id="ARBA00022801"/>
    </source>
</evidence>
<evidence type="ECO:0000313" key="6">
    <source>
        <dbReference type="Proteomes" id="UP000546464"/>
    </source>
</evidence>